<protein>
    <recommendedName>
        <fullName evidence="15">Threonylcarbamoyladenosine tRNA methylthiotransferase MtaB</fullName>
        <ecNumber evidence="3">2.8.4.5</ecNumber>
    </recommendedName>
    <alternativeName>
        <fullName evidence="12">tRNA-t(6)A37 methylthiotransferase</fullName>
    </alternativeName>
</protein>
<dbReference type="SFLD" id="SFLDS00029">
    <property type="entry name" value="Radical_SAM"/>
    <property type="match status" value="1"/>
</dbReference>
<dbReference type="InterPro" id="IPR005839">
    <property type="entry name" value="Methylthiotransferase"/>
</dbReference>
<dbReference type="Proteomes" id="UP000502196">
    <property type="component" value="Chromosome"/>
</dbReference>
<dbReference type="PROSITE" id="PS51918">
    <property type="entry name" value="RADICAL_SAM"/>
    <property type="match status" value="1"/>
</dbReference>
<evidence type="ECO:0000256" key="3">
    <source>
        <dbReference type="ARBA" id="ARBA00013273"/>
    </source>
</evidence>
<gene>
    <name evidence="18" type="primary">mtaB</name>
    <name evidence="18" type="ORF">COOX1_2114</name>
</gene>
<dbReference type="PROSITE" id="PS01278">
    <property type="entry name" value="MTTASE_RADICAL"/>
    <property type="match status" value="1"/>
</dbReference>
<dbReference type="EMBL" id="LR792683">
    <property type="protein sequence ID" value="CAB3393838.1"/>
    <property type="molecule type" value="Genomic_DNA"/>
</dbReference>
<evidence type="ECO:0000256" key="4">
    <source>
        <dbReference type="ARBA" id="ARBA00022485"/>
    </source>
</evidence>
<evidence type="ECO:0000256" key="11">
    <source>
        <dbReference type="ARBA" id="ARBA00023014"/>
    </source>
</evidence>
<comment type="catalytic activity">
    <reaction evidence="13">
        <text>N(6)-L-threonylcarbamoyladenosine(37) in tRNA + (sulfur carrier)-SH + AH2 + 2 S-adenosyl-L-methionine = 2-methylsulfanyl-N(6)-L-threonylcarbamoyladenosine(37) in tRNA + (sulfur carrier)-H + 5'-deoxyadenosine + L-methionine + A + S-adenosyl-L-homocysteine + 2 H(+)</text>
        <dbReference type="Rhea" id="RHEA:37075"/>
        <dbReference type="Rhea" id="RHEA-COMP:10163"/>
        <dbReference type="Rhea" id="RHEA-COMP:11092"/>
        <dbReference type="Rhea" id="RHEA-COMP:14737"/>
        <dbReference type="Rhea" id="RHEA-COMP:14739"/>
        <dbReference type="ChEBI" id="CHEBI:13193"/>
        <dbReference type="ChEBI" id="CHEBI:15378"/>
        <dbReference type="ChEBI" id="CHEBI:17319"/>
        <dbReference type="ChEBI" id="CHEBI:17499"/>
        <dbReference type="ChEBI" id="CHEBI:29917"/>
        <dbReference type="ChEBI" id="CHEBI:57844"/>
        <dbReference type="ChEBI" id="CHEBI:57856"/>
        <dbReference type="ChEBI" id="CHEBI:59789"/>
        <dbReference type="ChEBI" id="CHEBI:64428"/>
        <dbReference type="ChEBI" id="CHEBI:74418"/>
        <dbReference type="ChEBI" id="CHEBI:74420"/>
        <dbReference type="EC" id="2.8.4.5"/>
    </reaction>
</comment>
<evidence type="ECO:0000256" key="1">
    <source>
        <dbReference type="ARBA" id="ARBA00001966"/>
    </source>
</evidence>
<dbReference type="FunFam" id="3.40.50.12160:FF:000004">
    <property type="entry name" value="Threonylcarbamoyladenosine tRNA methylthiotransferase MtaB"/>
    <property type="match status" value="1"/>
</dbReference>
<keyword evidence="10" id="KW-0408">Iron</keyword>
<sequence length="473" mass="53619">MVNRVAFYTLGCKVNAYDTEAIRHLFHNAGYAEVSFDEEADVYVINTCSVTNVGDRKSRQVIRRAIRRNPEATIVVTGCYAQVAPGEVAAIPGVDLVMGNDGRGQIVEWVEKVLEERRPYQVVANVRRVRDFEELDVPAFADRARATLKIQDGCNNFCSFCIIPFSRGFIRSRKPENVLRQARRLAEAGYREIVLTGIHTGGYGADLEGYTLADLLVDLERELEDSVRIRISSIEASQIDDRMLDVLRRSKQICRHLHIPLQSGDDEVLRRMRRRYTVAEYAEKIHRIREVLPEVAVTTDVIVGFPGETEEQFDNTRRLIEELKFSQLHVFPYSPRRGTAAARYPNPVPAEVKEERVRQLVRLSKDLTLAYASRFLGRILPVVVESSFDDRRAEDGKMLFTGHADNYLEMVFAADPSMVGQLVEVRLEDPGAERSFGSVVRQIRFAPQEDEELVRADRRGETTGGIFPIAVEG</sequence>
<dbReference type="PANTHER" id="PTHR11918:SF45">
    <property type="entry name" value="THREONYLCARBAMOYLADENOSINE TRNA METHYLTHIOTRANSFERASE"/>
    <property type="match status" value="1"/>
</dbReference>
<evidence type="ECO:0000256" key="10">
    <source>
        <dbReference type="ARBA" id="ARBA00023004"/>
    </source>
</evidence>
<dbReference type="GO" id="GO:0051539">
    <property type="term" value="F:4 iron, 4 sulfur cluster binding"/>
    <property type="evidence" value="ECO:0007669"/>
    <property type="project" value="UniProtKB-KW"/>
</dbReference>
<dbReference type="SFLD" id="SFLDF00295">
    <property type="entry name" value="threonylcarbamoyladenosine_tRN"/>
    <property type="match status" value="1"/>
</dbReference>
<keyword evidence="9" id="KW-0479">Metal-binding</keyword>
<dbReference type="FunFam" id="3.80.30.20:FF:000001">
    <property type="entry name" value="tRNA-2-methylthio-N(6)-dimethylallyladenosine synthase 2"/>
    <property type="match status" value="1"/>
</dbReference>
<evidence type="ECO:0000256" key="7">
    <source>
        <dbReference type="ARBA" id="ARBA00022691"/>
    </source>
</evidence>
<evidence type="ECO:0000256" key="13">
    <source>
        <dbReference type="ARBA" id="ARBA00051661"/>
    </source>
</evidence>
<dbReference type="InterPro" id="IPR058240">
    <property type="entry name" value="rSAM_sf"/>
</dbReference>
<evidence type="ECO:0000313" key="19">
    <source>
        <dbReference type="Proteomes" id="UP000502196"/>
    </source>
</evidence>
<dbReference type="SUPFAM" id="SSF102114">
    <property type="entry name" value="Radical SAM enzymes"/>
    <property type="match status" value="1"/>
</dbReference>
<dbReference type="InterPro" id="IPR038135">
    <property type="entry name" value="Methylthiotransferase_N_sf"/>
</dbReference>
<keyword evidence="4" id="KW-0004">4Fe-4S</keyword>
<comment type="cofactor">
    <cofactor evidence="1">
        <name>[4Fe-4S] cluster</name>
        <dbReference type="ChEBI" id="CHEBI:49883"/>
    </cofactor>
</comment>
<dbReference type="InterPro" id="IPR013848">
    <property type="entry name" value="Methylthiotransferase_N"/>
</dbReference>
<dbReference type="SFLD" id="SFLDG01082">
    <property type="entry name" value="B12-binding_domain_containing"/>
    <property type="match status" value="1"/>
</dbReference>
<evidence type="ECO:0000256" key="2">
    <source>
        <dbReference type="ARBA" id="ARBA00002399"/>
    </source>
</evidence>
<evidence type="ECO:0000256" key="8">
    <source>
        <dbReference type="ARBA" id="ARBA00022694"/>
    </source>
</evidence>
<comment type="function">
    <text evidence="2">Catalyzes the methylthiolation of N6-threonylcarbamoyladenosine (t(6)A), leading to the formation of 2-methylthio-N6-threonylcarbamoyladenosine (ms(2)t(6)A) at position 37 in tRNAs that read codons beginning with adenine.</text>
</comment>
<dbReference type="InterPro" id="IPR006467">
    <property type="entry name" value="MiaB-like_bact"/>
</dbReference>
<feature type="domain" description="MTTase N-terminal" evidence="16">
    <location>
        <begin position="3"/>
        <end position="115"/>
    </location>
</feature>
<dbReference type="InterPro" id="IPR007197">
    <property type="entry name" value="rSAM"/>
</dbReference>
<dbReference type="GO" id="GO:0046872">
    <property type="term" value="F:metal ion binding"/>
    <property type="evidence" value="ECO:0007669"/>
    <property type="project" value="UniProtKB-KW"/>
</dbReference>
<dbReference type="CDD" id="cd01335">
    <property type="entry name" value="Radical_SAM"/>
    <property type="match status" value="1"/>
</dbReference>
<dbReference type="InterPro" id="IPR034557">
    <property type="entry name" value="ThrcA_tRNA_MEthiotransferase"/>
</dbReference>
<dbReference type="Pfam" id="PF04055">
    <property type="entry name" value="Radical_SAM"/>
    <property type="match status" value="1"/>
</dbReference>
<evidence type="ECO:0000259" key="17">
    <source>
        <dbReference type="PROSITE" id="PS51918"/>
    </source>
</evidence>
<keyword evidence="7" id="KW-0949">S-adenosyl-L-methionine</keyword>
<dbReference type="InterPro" id="IPR023404">
    <property type="entry name" value="rSAM_horseshoe"/>
</dbReference>
<keyword evidence="11" id="KW-0411">Iron-sulfur</keyword>
<comment type="similarity">
    <text evidence="14">Belongs to the methylthiotransferase family. MtaB subfamily.</text>
</comment>
<evidence type="ECO:0000256" key="14">
    <source>
        <dbReference type="ARBA" id="ARBA00061574"/>
    </source>
</evidence>
<evidence type="ECO:0000256" key="6">
    <source>
        <dbReference type="ARBA" id="ARBA00022679"/>
    </source>
</evidence>
<dbReference type="NCBIfam" id="TIGR01579">
    <property type="entry name" value="MiaB-like-C"/>
    <property type="match status" value="1"/>
</dbReference>
<dbReference type="AlphaFoldDB" id="A0A6F9EAC9"/>
<evidence type="ECO:0000259" key="16">
    <source>
        <dbReference type="PROSITE" id="PS51449"/>
    </source>
</evidence>
<accession>A0A6F9EAC9</accession>
<feature type="domain" description="Radical SAM core" evidence="17">
    <location>
        <begin position="140"/>
        <end position="370"/>
    </location>
</feature>
<keyword evidence="5" id="KW-0963">Cytoplasm</keyword>
<evidence type="ECO:0000256" key="5">
    <source>
        <dbReference type="ARBA" id="ARBA00022490"/>
    </source>
</evidence>
<dbReference type="SFLD" id="SFLDG01061">
    <property type="entry name" value="methylthiotransferase"/>
    <property type="match status" value="1"/>
</dbReference>
<dbReference type="InterPro" id="IPR020612">
    <property type="entry name" value="Methylthiotransferase_CS"/>
</dbReference>
<reference evidence="18 19" key="1">
    <citation type="submission" date="2020-04" db="EMBL/GenBank/DDBJ databases">
        <authorList>
            <person name="Hogendoorn C."/>
        </authorList>
    </citation>
    <scope>NUCLEOTIDE SEQUENCE [LARGE SCALE GENOMIC DNA]</scope>
    <source>
        <strain evidence="18">COOX1</strain>
    </source>
</reference>
<dbReference type="Pfam" id="PF00919">
    <property type="entry name" value="UPF0004"/>
    <property type="match status" value="1"/>
</dbReference>
<dbReference type="GO" id="GO:0035598">
    <property type="term" value="F:tRNA (N(6)-L-threonylcarbamoyladenosine(37)-C(2))-methylthiotransferase activity"/>
    <property type="evidence" value="ECO:0007669"/>
    <property type="project" value="UniProtKB-EC"/>
</dbReference>
<dbReference type="Gene3D" id="3.80.30.20">
    <property type="entry name" value="tm_1862 like domain"/>
    <property type="match status" value="1"/>
</dbReference>
<proteinExistence type="inferred from homology"/>
<dbReference type="PROSITE" id="PS51449">
    <property type="entry name" value="MTTASE_N"/>
    <property type="match status" value="1"/>
</dbReference>
<organism evidence="18 19">
    <name type="scientific">Kyrpidia spormannii</name>
    <dbReference type="NCBI Taxonomy" id="2055160"/>
    <lineage>
        <taxon>Bacteria</taxon>
        <taxon>Bacillati</taxon>
        <taxon>Bacillota</taxon>
        <taxon>Bacilli</taxon>
        <taxon>Bacillales</taxon>
        <taxon>Alicyclobacillaceae</taxon>
        <taxon>Kyrpidia</taxon>
    </lineage>
</organism>
<evidence type="ECO:0000256" key="15">
    <source>
        <dbReference type="ARBA" id="ARBA00069898"/>
    </source>
</evidence>
<dbReference type="InterPro" id="IPR006638">
    <property type="entry name" value="Elp3/MiaA/NifB-like_rSAM"/>
</dbReference>
<keyword evidence="6 18" id="KW-0808">Transferase</keyword>
<dbReference type="PANTHER" id="PTHR11918">
    <property type="entry name" value="RADICAL SAM PROTEINS"/>
    <property type="match status" value="1"/>
</dbReference>
<keyword evidence="8" id="KW-0819">tRNA processing</keyword>
<dbReference type="SMART" id="SM00729">
    <property type="entry name" value="Elp3"/>
    <property type="match status" value="1"/>
</dbReference>
<dbReference type="Gene3D" id="3.40.50.12160">
    <property type="entry name" value="Methylthiotransferase, N-terminal domain"/>
    <property type="match status" value="1"/>
</dbReference>
<name>A0A6F9EAC9_9BACL</name>
<evidence type="ECO:0000256" key="9">
    <source>
        <dbReference type="ARBA" id="ARBA00022723"/>
    </source>
</evidence>
<evidence type="ECO:0000313" key="18">
    <source>
        <dbReference type="EMBL" id="CAB3393838.1"/>
    </source>
</evidence>
<evidence type="ECO:0000256" key="12">
    <source>
        <dbReference type="ARBA" id="ARBA00031213"/>
    </source>
</evidence>
<dbReference type="EC" id="2.8.4.5" evidence="3"/>
<dbReference type="NCBIfam" id="TIGR00089">
    <property type="entry name" value="MiaB/RimO family radical SAM methylthiotransferase"/>
    <property type="match status" value="1"/>
</dbReference>